<accession>A0A8T7M600</accession>
<dbReference type="Proteomes" id="UP000521676">
    <property type="component" value="Unassembled WGS sequence"/>
</dbReference>
<sequence>MKKIISVCLIAAILMILAACGDATATPIAVTPTQIQVQTTIPATTLIPTTLPIVSTITPTPIPATSPVFSSEFSPKAFKRVFLIILENTDYSEAIRQTYLGQLAGKGALLKNYFAVTHPSYPNYLALVGGSTFGVTSDGQTDLDKSNLADLMDAAGISWKVYAEGLPTTPCYKGVLSGDYARKHEPFVSFLNVQNNPNRCANIVPASRLQSDITANSLAHYILYVPDQKNDGHDTGPKYTSTWLQGFLPPMLNNPQVSQGTLFVVTFDEGLAGSSNQVYTVLAGDMVKAGSSSDKRYTHYDLLRTIEDNFQLGNLGREDATATPISGIWNIAR</sequence>
<keyword evidence="2" id="KW-0732">Signal</keyword>
<dbReference type="PANTHER" id="PTHR31956:SF8">
    <property type="entry name" value="ACID PHOSPHATASE PHOA (AFU_ORTHOLOGUE AFUA_1G03570)"/>
    <property type="match status" value="1"/>
</dbReference>
<evidence type="ECO:0000313" key="5">
    <source>
        <dbReference type="Proteomes" id="UP000521676"/>
    </source>
</evidence>
<organism evidence="3 5">
    <name type="scientific">Candidatus Chlorohelix allophototropha</name>
    <dbReference type="NCBI Taxonomy" id="3003348"/>
    <lineage>
        <taxon>Bacteria</taxon>
        <taxon>Bacillati</taxon>
        <taxon>Chloroflexota</taxon>
        <taxon>Chloroflexia</taxon>
        <taxon>Candidatus Chloroheliales</taxon>
        <taxon>Candidatus Chloroheliaceae</taxon>
        <taxon>Candidatus Chlorohelix</taxon>
    </lineage>
</organism>
<keyword evidence="6" id="KW-1185">Reference proteome</keyword>
<feature type="signal peptide" evidence="2">
    <location>
        <begin position="1"/>
        <end position="25"/>
    </location>
</feature>
<keyword evidence="1" id="KW-0378">Hydrolase</keyword>
<dbReference type="EMBL" id="JACATZ010000003">
    <property type="protein sequence ID" value="NWJ47547.1"/>
    <property type="molecule type" value="Genomic_DNA"/>
</dbReference>
<reference evidence="3 5" key="1">
    <citation type="submission" date="2020-06" db="EMBL/GenBank/DDBJ databases">
        <title>Anoxygenic phototrophic Chloroflexota member uses a Type I reaction center.</title>
        <authorList>
            <person name="Tsuji J.M."/>
            <person name="Shaw N.A."/>
            <person name="Nagashima S."/>
            <person name="Venkiteswaran J."/>
            <person name="Schiff S.L."/>
            <person name="Hanada S."/>
            <person name="Tank M."/>
            <person name="Neufeld J.D."/>
        </authorList>
    </citation>
    <scope>NUCLEOTIDE SEQUENCE [LARGE SCALE GENOMIC DNA]</scope>
    <source>
        <strain evidence="3">L227-S17</strain>
    </source>
</reference>
<evidence type="ECO:0000313" key="6">
    <source>
        <dbReference type="Proteomes" id="UP001431572"/>
    </source>
</evidence>
<dbReference type="Pfam" id="PF04185">
    <property type="entry name" value="Phosphoesterase"/>
    <property type="match status" value="1"/>
</dbReference>
<dbReference type="PANTHER" id="PTHR31956">
    <property type="entry name" value="NON-SPECIFIC PHOSPHOLIPASE C4-RELATED"/>
    <property type="match status" value="1"/>
</dbReference>
<dbReference type="InterPro" id="IPR007312">
    <property type="entry name" value="Phosphoesterase"/>
</dbReference>
<dbReference type="Proteomes" id="UP001431572">
    <property type="component" value="Chromosome 2"/>
</dbReference>
<name>A0A8T7M600_9CHLR</name>
<dbReference type="AlphaFoldDB" id="A0A8T7M600"/>
<dbReference type="PROSITE" id="PS51257">
    <property type="entry name" value="PROKAR_LIPOPROTEIN"/>
    <property type="match status" value="1"/>
</dbReference>
<dbReference type="InterPro" id="IPR017850">
    <property type="entry name" value="Alkaline_phosphatase_core_sf"/>
</dbReference>
<dbReference type="EMBL" id="CP128400">
    <property type="protein sequence ID" value="WJW69458.1"/>
    <property type="molecule type" value="Genomic_DNA"/>
</dbReference>
<proteinExistence type="predicted"/>
<gene>
    <name evidence="3" type="ORF">HXX08_16940</name>
    <name evidence="4" type="ORF">OZ401_003071</name>
</gene>
<dbReference type="Gene3D" id="3.40.720.10">
    <property type="entry name" value="Alkaline Phosphatase, subunit A"/>
    <property type="match status" value="1"/>
</dbReference>
<protein>
    <submittedName>
        <fullName evidence="4">Alkaline phosphatase family protein</fullName>
    </submittedName>
</protein>
<evidence type="ECO:0000256" key="1">
    <source>
        <dbReference type="ARBA" id="ARBA00022801"/>
    </source>
</evidence>
<dbReference type="GO" id="GO:0009395">
    <property type="term" value="P:phospholipid catabolic process"/>
    <property type="evidence" value="ECO:0007669"/>
    <property type="project" value="TreeGrafter"/>
</dbReference>
<dbReference type="RefSeq" id="WP_341471342.1">
    <property type="nucleotide sequence ID" value="NZ_CP128400.1"/>
</dbReference>
<dbReference type="GO" id="GO:0016788">
    <property type="term" value="F:hydrolase activity, acting on ester bonds"/>
    <property type="evidence" value="ECO:0007669"/>
    <property type="project" value="InterPro"/>
</dbReference>
<reference evidence="4" key="2">
    <citation type="journal article" date="2024" name="Nature">
        <title>Anoxygenic phototroph of the Chloroflexota uses a type I reaction centre.</title>
        <authorList>
            <person name="Tsuji J.M."/>
            <person name="Shaw N.A."/>
            <person name="Nagashima S."/>
            <person name="Venkiteswaran J.J."/>
            <person name="Schiff S.L."/>
            <person name="Watanabe T."/>
            <person name="Fukui M."/>
            <person name="Hanada S."/>
            <person name="Tank M."/>
            <person name="Neufeld J.D."/>
        </authorList>
    </citation>
    <scope>NUCLEOTIDE SEQUENCE</scope>
    <source>
        <strain evidence="4">L227-S17</strain>
    </source>
</reference>
<evidence type="ECO:0000256" key="2">
    <source>
        <dbReference type="SAM" id="SignalP"/>
    </source>
</evidence>
<evidence type="ECO:0000313" key="3">
    <source>
        <dbReference type="EMBL" id="NWJ47547.1"/>
    </source>
</evidence>
<evidence type="ECO:0000313" key="4">
    <source>
        <dbReference type="EMBL" id="WJW69458.1"/>
    </source>
</evidence>
<feature type="chain" id="PRO_5035944388" evidence="2">
    <location>
        <begin position="26"/>
        <end position="333"/>
    </location>
</feature>